<dbReference type="SUPFAM" id="SSF52540">
    <property type="entry name" value="P-loop containing nucleoside triphosphate hydrolases"/>
    <property type="match status" value="1"/>
</dbReference>
<feature type="domain" description="Rad50/SbcC-type AAA" evidence="1">
    <location>
        <begin position="9"/>
        <end position="192"/>
    </location>
</feature>
<accession>A0A2D2W711</accession>
<organism evidence="2 3">
    <name type="scientific">Pectobacterium phage DU_PP_V</name>
    <dbReference type="NCBI Taxonomy" id="2041492"/>
    <lineage>
        <taxon>Viruses</taxon>
        <taxon>Duplodnaviria</taxon>
        <taxon>Heunggongvirae</taxon>
        <taxon>Uroviricota</taxon>
        <taxon>Caudoviricetes</taxon>
        <taxon>Demerecviridae</taxon>
        <taxon>Mccorquodalevirinae</taxon>
        <taxon>Hongcheonvirus</taxon>
        <taxon>Hongcheonvirus DUPPV</taxon>
    </lineage>
</organism>
<dbReference type="PANTHER" id="PTHR32114">
    <property type="entry name" value="ABC TRANSPORTER ABCH.3"/>
    <property type="match status" value="1"/>
</dbReference>
<dbReference type="Gene3D" id="3.40.50.300">
    <property type="entry name" value="P-loop containing nucleotide triphosphate hydrolases"/>
    <property type="match status" value="2"/>
</dbReference>
<dbReference type="InterPro" id="IPR038729">
    <property type="entry name" value="Rad50/SbcC_AAA"/>
</dbReference>
<evidence type="ECO:0000259" key="1">
    <source>
        <dbReference type="Pfam" id="PF13476"/>
    </source>
</evidence>
<name>A0A2D2W711_9CAUD</name>
<evidence type="ECO:0000313" key="2">
    <source>
        <dbReference type="EMBL" id="ATS94086.1"/>
    </source>
</evidence>
<reference evidence="2 3" key="1">
    <citation type="submission" date="2017-09" db="EMBL/GenBank/DDBJ databases">
        <title>Complete genome sequence of bacteriophage (DU_PP_V) infecting Pectobacterium spp.</title>
        <authorList>
            <person name="Park T.-H."/>
        </authorList>
    </citation>
    <scope>NUCLEOTIDE SEQUENCE [LARGE SCALE GENOMIC DNA]</scope>
</reference>
<dbReference type="InterPro" id="IPR027417">
    <property type="entry name" value="P-loop_NTPase"/>
</dbReference>
<gene>
    <name evidence="2" type="ORF">P13BB106kb_p102</name>
</gene>
<keyword evidence="2" id="KW-0378">Hydrolase</keyword>
<dbReference type="PANTHER" id="PTHR32114:SF2">
    <property type="entry name" value="ABC TRANSPORTER ABCH.3"/>
    <property type="match status" value="1"/>
</dbReference>
<dbReference type="Pfam" id="PF13476">
    <property type="entry name" value="AAA_23"/>
    <property type="match status" value="1"/>
</dbReference>
<keyword evidence="2" id="KW-0255">Endonuclease</keyword>
<proteinExistence type="predicted"/>
<keyword evidence="2" id="KW-0540">Nuclease</keyword>
<dbReference type="Proteomes" id="UP000240663">
    <property type="component" value="Segment"/>
</dbReference>
<sequence length="610" mass="68347">MSKVVFNTLKFSNVMSYGDDVQITFNNHAVTQLVGSNGVGKSTIATVLEEVLYNKNSRGIKKEDLFSWNSDKREYSISLWFTKDNDEYLIKKVVKSSAKVTLLKNGVDISGHTATQTYKLIEEILETDFQTMTKLVYQSVGSSMDFLKTTDAARKNFLVGLLDLHRYSHISDKLKEERKTLGARLSFLEGKEEALNKAIKLAAEVPDPIPLIAEPEDRTSEFISELSNLNSQLRDIDRVSQIHAKANSLRSRAEKEEKAILGLVALEFDESTLIKVSQEYHTANALAENTKAEYKKLKSEVDGKVCPTCGNVMDVAEAEEAMAVLKALFIKQAATRDSLKAEKDTLTSAQLEFKADVAKRASVKKVISEYETYIESNKEAIAASTDSGFISTQKKITEISLLSHKEELEKVRNFNNRASVSNARREVILEQKVSAEKEYSEVMDELVEVEQSIAELDVAILTMKDLVSYKVEYSIKSFEALINHYLSIMTRGEFALGFELEDTKLKVVVFKDGNKTNMENCSTGQQSRISIATLLAIRKTLAKLNKVDVNLLFLDEVVSFIDPTGLETLVELLAEEHELNSVIVSHGRTHPLAHKVSVEQDQYGKSFIEE</sequence>
<evidence type="ECO:0000313" key="3">
    <source>
        <dbReference type="Proteomes" id="UP000240663"/>
    </source>
</evidence>
<keyword evidence="3" id="KW-1185">Reference proteome</keyword>
<dbReference type="EMBL" id="MF979564">
    <property type="protein sequence ID" value="ATS94086.1"/>
    <property type="molecule type" value="Genomic_DNA"/>
</dbReference>
<dbReference type="GO" id="GO:0004519">
    <property type="term" value="F:endonuclease activity"/>
    <property type="evidence" value="ECO:0007669"/>
    <property type="project" value="UniProtKB-KW"/>
</dbReference>
<protein>
    <submittedName>
        <fullName evidence="2">Putative recombination endonuclease subunit D13</fullName>
    </submittedName>
</protein>